<feature type="region of interest" description="Disordered" evidence="1">
    <location>
        <begin position="585"/>
        <end position="619"/>
    </location>
</feature>
<feature type="region of interest" description="Disordered" evidence="1">
    <location>
        <begin position="382"/>
        <end position="407"/>
    </location>
</feature>
<protein>
    <submittedName>
        <fullName evidence="2">Uncharacterized protein</fullName>
    </submittedName>
</protein>
<evidence type="ECO:0000313" key="3">
    <source>
        <dbReference type="Proteomes" id="UP001165090"/>
    </source>
</evidence>
<evidence type="ECO:0000313" key="2">
    <source>
        <dbReference type="EMBL" id="GLI70016.1"/>
    </source>
</evidence>
<reference evidence="2 3" key="1">
    <citation type="journal article" date="2023" name="IScience">
        <title>Expanded male sex-determining region conserved during the evolution of homothallism in the green alga Volvox.</title>
        <authorList>
            <person name="Yamamoto K."/>
            <person name="Matsuzaki R."/>
            <person name="Mahakham W."/>
            <person name="Heman W."/>
            <person name="Sekimoto H."/>
            <person name="Kawachi M."/>
            <person name="Minakuchi Y."/>
            <person name="Toyoda A."/>
            <person name="Nozaki H."/>
        </authorList>
    </citation>
    <scope>NUCLEOTIDE SEQUENCE [LARGE SCALE GENOMIC DNA]</scope>
    <source>
        <strain evidence="2 3">NIES-4468</strain>
    </source>
</reference>
<comment type="caution">
    <text evidence="2">The sequence shown here is derived from an EMBL/GenBank/DDBJ whole genome shotgun (WGS) entry which is preliminary data.</text>
</comment>
<organism evidence="2 3">
    <name type="scientific">Volvox africanus</name>
    <dbReference type="NCBI Taxonomy" id="51714"/>
    <lineage>
        <taxon>Eukaryota</taxon>
        <taxon>Viridiplantae</taxon>
        <taxon>Chlorophyta</taxon>
        <taxon>core chlorophytes</taxon>
        <taxon>Chlorophyceae</taxon>
        <taxon>CS clade</taxon>
        <taxon>Chlamydomonadales</taxon>
        <taxon>Volvocaceae</taxon>
        <taxon>Volvox</taxon>
    </lineage>
</organism>
<feature type="compositionally biased region" description="Polar residues" evidence="1">
    <location>
        <begin position="207"/>
        <end position="222"/>
    </location>
</feature>
<feature type="region of interest" description="Disordered" evidence="1">
    <location>
        <begin position="1"/>
        <end position="100"/>
    </location>
</feature>
<dbReference type="EMBL" id="BSDZ01000089">
    <property type="protein sequence ID" value="GLI70016.1"/>
    <property type="molecule type" value="Genomic_DNA"/>
</dbReference>
<dbReference type="Proteomes" id="UP001165090">
    <property type="component" value="Unassembled WGS sequence"/>
</dbReference>
<feature type="region of interest" description="Disordered" evidence="1">
    <location>
        <begin position="122"/>
        <end position="145"/>
    </location>
</feature>
<gene>
    <name evidence="2" type="ORF">VaNZ11_014750</name>
</gene>
<evidence type="ECO:0000256" key="1">
    <source>
        <dbReference type="SAM" id="MobiDB-lite"/>
    </source>
</evidence>
<feature type="region of interest" description="Disordered" evidence="1">
    <location>
        <begin position="167"/>
        <end position="237"/>
    </location>
</feature>
<sequence length="619" mass="64361">MAKAAAINMSDAFSPPPQTHVITPPSTYGDFLPSASNPAGPGPSSAASQRLSGQVRALSASKERLSTGSSYASKRLSGPVASHSPSTTPMTAPSLPSDIGTVIQPNAKLPPLMHGYGAPSPGRMGTGTSTTVSQHGDKQHPHGEKQLMPGEKLLLGEVVQPFIQHPSILPGPTPASYPYQPKRKPPSAFMRNNPMLQQLDNHHRPQQQHAQLRSVSAGSARTNYGLPDNSYGASGGGVEGDYGGGAAGSGDLPNDAQAQQFAAEVMAAAEAAIVQGKLHQPWGDQNGFSSAADAGGFMSTPPWGVSSVSDLEALDSILDQLVVVDARMRKALLKGPLISFETVVPEHVMNSFAAPAQQQQDEEKERTFLTAVKGVVEEGVAGEENSGADHGGAPAMPPPPSPAELEASSLGGAFTAASPSVRQPQRTIEEITEPRDSALFPASIPNPGMHPTFTRAYLASKMASKPQHLPPPPPATAEHLLRSRPPPFIAAPSYDQLCSQIRDVQRQYTCGSSRPLEKGATSAGAGPSGVVTAGSITAAIAAGVPIAPTAHQYISGLDGPTLDEMVAHQELPISLERVRPTFVALKQKARRSASPRRRPMSPGRSAGHTGGDGEAVGPQ</sequence>
<accession>A0ABQ5SK59</accession>
<name>A0ABQ5SK59_9CHLO</name>
<proteinExistence type="predicted"/>
<feature type="compositionally biased region" description="Gly residues" evidence="1">
    <location>
        <begin position="608"/>
        <end position="619"/>
    </location>
</feature>
<feature type="compositionally biased region" description="Basic residues" evidence="1">
    <location>
        <begin position="587"/>
        <end position="599"/>
    </location>
</feature>
<keyword evidence="3" id="KW-1185">Reference proteome</keyword>
<feature type="compositionally biased region" description="Low complexity" evidence="1">
    <location>
        <begin position="33"/>
        <end position="48"/>
    </location>
</feature>
<feature type="compositionally biased region" description="Basic and acidic residues" evidence="1">
    <location>
        <begin position="135"/>
        <end position="145"/>
    </location>
</feature>